<dbReference type="GO" id="GO:0015074">
    <property type="term" value="P:DNA integration"/>
    <property type="evidence" value="ECO:0007669"/>
    <property type="project" value="InterPro"/>
</dbReference>
<dbReference type="AlphaFoldDB" id="A0A9Q3HY00"/>
<dbReference type="GO" id="GO:0005634">
    <property type="term" value="C:nucleus"/>
    <property type="evidence" value="ECO:0007669"/>
    <property type="project" value="UniProtKB-ARBA"/>
</dbReference>
<keyword evidence="1" id="KW-0694">RNA-binding</keyword>
<sequence length="180" mass="20983">MSEERTKERLVSAAWWPKWEQELSEYIKICERCPKENRKNGKKYGLFQHIEEPKHQWAAINMGWVTVLVPGGKGTFNAFLIIVDRFSKSVRFLPCNKEETAIDTALSFWNNIISTYGVPKIIISKRDPKSTSEFWTNLYDMLGTKIAFPKAYHPQKDGLAERMIQAMEDIIRRFCAYGIE</sequence>
<dbReference type="SUPFAM" id="SSF53098">
    <property type="entry name" value="Ribonuclease H-like"/>
    <property type="match status" value="1"/>
</dbReference>
<reference evidence="3" key="1">
    <citation type="submission" date="2021-03" db="EMBL/GenBank/DDBJ databases">
        <title>Draft genome sequence of rust myrtle Austropuccinia psidii MF-1, a brazilian biotype.</title>
        <authorList>
            <person name="Quecine M.C."/>
            <person name="Pachon D.M.R."/>
            <person name="Bonatelli M.L."/>
            <person name="Correr F.H."/>
            <person name="Franceschini L.M."/>
            <person name="Leite T.F."/>
            <person name="Margarido G.R.A."/>
            <person name="Almeida C.A."/>
            <person name="Ferrarezi J.A."/>
            <person name="Labate C.A."/>
        </authorList>
    </citation>
    <scope>NUCLEOTIDE SEQUENCE</scope>
    <source>
        <strain evidence="3">MF-1</strain>
    </source>
</reference>
<evidence type="ECO:0000256" key="1">
    <source>
        <dbReference type="ARBA" id="ARBA00022884"/>
    </source>
</evidence>
<organism evidence="3 4">
    <name type="scientific">Austropuccinia psidii MF-1</name>
    <dbReference type="NCBI Taxonomy" id="1389203"/>
    <lineage>
        <taxon>Eukaryota</taxon>
        <taxon>Fungi</taxon>
        <taxon>Dikarya</taxon>
        <taxon>Basidiomycota</taxon>
        <taxon>Pucciniomycotina</taxon>
        <taxon>Pucciniomycetes</taxon>
        <taxon>Pucciniales</taxon>
        <taxon>Sphaerophragmiaceae</taxon>
        <taxon>Austropuccinia</taxon>
    </lineage>
</organism>
<gene>
    <name evidence="3" type="ORF">O181_058784</name>
</gene>
<accession>A0A9Q3HY00</accession>
<dbReference type="PANTHER" id="PTHR37984">
    <property type="entry name" value="PROTEIN CBG26694"/>
    <property type="match status" value="1"/>
</dbReference>
<dbReference type="Gene3D" id="3.30.420.10">
    <property type="entry name" value="Ribonuclease H-like superfamily/Ribonuclease H"/>
    <property type="match status" value="1"/>
</dbReference>
<name>A0A9Q3HY00_9BASI</name>
<dbReference type="PROSITE" id="PS50994">
    <property type="entry name" value="INTEGRASE"/>
    <property type="match status" value="1"/>
</dbReference>
<dbReference type="Proteomes" id="UP000765509">
    <property type="component" value="Unassembled WGS sequence"/>
</dbReference>
<dbReference type="InterPro" id="IPR012337">
    <property type="entry name" value="RNaseH-like_sf"/>
</dbReference>
<evidence type="ECO:0000313" key="3">
    <source>
        <dbReference type="EMBL" id="MBW0519069.1"/>
    </source>
</evidence>
<dbReference type="InterPro" id="IPR036397">
    <property type="entry name" value="RNaseH_sf"/>
</dbReference>
<protein>
    <recommendedName>
        <fullName evidence="2">Integrase catalytic domain-containing protein</fullName>
    </recommendedName>
</protein>
<dbReference type="EMBL" id="AVOT02027085">
    <property type="protein sequence ID" value="MBW0519069.1"/>
    <property type="molecule type" value="Genomic_DNA"/>
</dbReference>
<dbReference type="InterPro" id="IPR050951">
    <property type="entry name" value="Retrovirus_Pol_polyprotein"/>
</dbReference>
<dbReference type="GO" id="GO:0003723">
    <property type="term" value="F:RNA binding"/>
    <property type="evidence" value="ECO:0007669"/>
    <property type="project" value="UniProtKB-KW"/>
</dbReference>
<dbReference type="PANTHER" id="PTHR37984:SF5">
    <property type="entry name" value="PROTEIN NYNRIN-LIKE"/>
    <property type="match status" value="1"/>
</dbReference>
<keyword evidence="4" id="KW-1185">Reference proteome</keyword>
<comment type="caution">
    <text evidence="3">The sequence shown here is derived from an EMBL/GenBank/DDBJ whole genome shotgun (WGS) entry which is preliminary data.</text>
</comment>
<feature type="domain" description="Integrase catalytic" evidence="2">
    <location>
        <begin position="49"/>
        <end position="180"/>
    </location>
</feature>
<proteinExistence type="predicted"/>
<dbReference type="InterPro" id="IPR001584">
    <property type="entry name" value="Integrase_cat-core"/>
</dbReference>
<evidence type="ECO:0000313" key="4">
    <source>
        <dbReference type="Proteomes" id="UP000765509"/>
    </source>
</evidence>
<evidence type="ECO:0000259" key="2">
    <source>
        <dbReference type="PROSITE" id="PS50994"/>
    </source>
</evidence>